<evidence type="ECO:0000256" key="2">
    <source>
        <dbReference type="ARBA" id="ARBA00022603"/>
    </source>
</evidence>
<feature type="binding site" evidence="5">
    <location>
        <position position="146"/>
    </location>
    <ligand>
        <name>S-adenosyl-L-methionine</name>
        <dbReference type="ChEBI" id="CHEBI:59789"/>
    </ligand>
</feature>
<dbReference type="CDD" id="cd02440">
    <property type="entry name" value="AdoMet_MTases"/>
    <property type="match status" value="1"/>
</dbReference>
<dbReference type="GO" id="GO:0032259">
    <property type="term" value="P:methylation"/>
    <property type="evidence" value="ECO:0007669"/>
    <property type="project" value="UniProtKB-KW"/>
</dbReference>
<dbReference type="AlphaFoldDB" id="A0A371CKK8"/>
<keyword evidence="1 5" id="KW-0963">Cytoplasm</keyword>
<gene>
    <name evidence="5" type="primary">EFM7</name>
    <name evidence="7" type="ORF">OH76DRAFT_1412676</name>
</gene>
<evidence type="ECO:0000256" key="6">
    <source>
        <dbReference type="SAM" id="MobiDB-lite"/>
    </source>
</evidence>
<dbReference type="OrthoDB" id="46564at2759"/>
<dbReference type="GO" id="GO:0071885">
    <property type="term" value="F:N-terminal protein N-methyltransferase activity"/>
    <property type="evidence" value="ECO:0007669"/>
    <property type="project" value="UniProtKB-UniRule"/>
</dbReference>
<keyword evidence="3 5" id="KW-0808">Transferase</keyword>
<evidence type="ECO:0000256" key="1">
    <source>
        <dbReference type="ARBA" id="ARBA00022490"/>
    </source>
</evidence>
<dbReference type="InterPro" id="IPR029063">
    <property type="entry name" value="SAM-dependent_MTases_sf"/>
</dbReference>
<feature type="binding site" evidence="5">
    <location>
        <begin position="91"/>
        <end position="93"/>
    </location>
    <ligand>
        <name>S-adenosyl-L-methionine</name>
        <dbReference type="ChEBI" id="CHEBI:59789"/>
    </ligand>
</feature>
<sequence>MTSAIESDDGASLALDDMFAEPPRPPSPEPTIATYARERDASSDYWKKINIRLVGSHPLWGHYLWNASRAFASYLDDHPELYRDRNVLELGAGGALPGIVTAKNGAACVVLTDYPDQALVDNITHNVHFNIDEQNRRRVHVKGYIWGHPVEPLLEVLPERDEERSFDLIIMSDLVFNHSQHDAMLKTCDAALSRRRPATVLCFFTHHRPHLTERDMEFFVKARDRGWHCEEILTRKYPPMFPEDPGAEEVRATVHGWSLVRSNQ</sequence>
<dbReference type="PANTHER" id="PTHR14614">
    <property type="entry name" value="HEPATOCELLULAR CARCINOMA-ASSOCIATED ANTIGEN"/>
    <property type="match status" value="1"/>
</dbReference>
<accession>A0A371CKK8</accession>
<protein>
    <recommendedName>
        <fullName evidence="5">Protein N-terminal and lysine N-methyltransferase EFM7</fullName>
        <ecNumber evidence="5">2.1.1.-</ecNumber>
    </recommendedName>
    <alternativeName>
        <fullName evidence="5">Elongation factor methyltransferase 7</fullName>
    </alternativeName>
</protein>
<keyword evidence="4 5" id="KW-0949">S-adenosyl-L-methionine</keyword>
<dbReference type="HAMAP" id="MF_03223">
    <property type="entry name" value="Methyltr_EFM7"/>
    <property type="match status" value="1"/>
</dbReference>
<dbReference type="GO" id="GO:0005737">
    <property type="term" value="C:cytoplasm"/>
    <property type="evidence" value="ECO:0007669"/>
    <property type="project" value="UniProtKB-SubCell"/>
</dbReference>
<dbReference type="SUPFAM" id="SSF53335">
    <property type="entry name" value="S-adenosyl-L-methionine-dependent methyltransferases"/>
    <property type="match status" value="1"/>
</dbReference>
<dbReference type="Pfam" id="PF10294">
    <property type="entry name" value="Methyltransf_16"/>
    <property type="match status" value="1"/>
</dbReference>
<evidence type="ECO:0000313" key="8">
    <source>
        <dbReference type="Proteomes" id="UP000256964"/>
    </source>
</evidence>
<feature type="binding site" evidence="5">
    <location>
        <position position="113"/>
    </location>
    <ligand>
        <name>S-adenosyl-L-methionine</name>
        <dbReference type="ChEBI" id="CHEBI:59789"/>
    </ligand>
</feature>
<feature type="region of interest" description="Disordered" evidence="6">
    <location>
        <begin position="1"/>
        <end position="31"/>
    </location>
</feature>
<comment type="function">
    <text evidence="5">S-adenosyl-L-methionine-dependent protein methyltransferase that trimethylates the N-terminal glycine 'Gly-2' of elongation factor 1-alpha, before also catalyzing the mono- and dimethylation of 'Lys-3'.</text>
</comment>
<dbReference type="EMBL" id="KZ857536">
    <property type="protein sequence ID" value="RDX40800.1"/>
    <property type="molecule type" value="Genomic_DNA"/>
</dbReference>
<organism evidence="7 8">
    <name type="scientific">Lentinus brumalis</name>
    <dbReference type="NCBI Taxonomy" id="2498619"/>
    <lineage>
        <taxon>Eukaryota</taxon>
        <taxon>Fungi</taxon>
        <taxon>Dikarya</taxon>
        <taxon>Basidiomycota</taxon>
        <taxon>Agaricomycotina</taxon>
        <taxon>Agaricomycetes</taxon>
        <taxon>Polyporales</taxon>
        <taxon>Polyporaceae</taxon>
        <taxon>Lentinus</taxon>
    </lineage>
</organism>
<comment type="similarity">
    <text evidence="5">Belongs to the class I-like SAM-binding methyltransferase superfamily. EFM7 family.</text>
</comment>
<evidence type="ECO:0000256" key="4">
    <source>
        <dbReference type="ARBA" id="ARBA00022691"/>
    </source>
</evidence>
<dbReference type="Gene3D" id="3.40.50.150">
    <property type="entry name" value="Vaccinia Virus protein VP39"/>
    <property type="match status" value="1"/>
</dbReference>
<name>A0A371CKK8_9APHY</name>
<feature type="binding site" evidence="5">
    <location>
        <position position="65"/>
    </location>
    <ligand>
        <name>S-adenosyl-L-methionine</name>
        <dbReference type="ChEBI" id="CHEBI:59789"/>
    </ligand>
</feature>
<keyword evidence="2 5" id="KW-0489">Methyltransferase</keyword>
<comment type="subcellular location">
    <subcellularLocation>
        <location evidence="5">Cytoplasm</location>
    </subcellularLocation>
</comment>
<dbReference type="GO" id="GO:0016279">
    <property type="term" value="F:protein-lysine N-methyltransferase activity"/>
    <property type="evidence" value="ECO:0007669"/>
    <property type="project" value="UniProtKB-UniRule"/>
</dbReference>
<evidence type="ECO:0000313" key="7">
    <source>
        <dbReference type="EMBL" id="RDX40800.1"/>
    </source>
</evidence>
<dbReference type="PANTHER" id="PTHR14614:SF10">
    <property type="entry name" value="PROTEIN N-TERMINAL AND LYSINE N-METHYLTRANSFERASE EFM7"/>
    <property type="match status" value="1"/>
</dbReference>
<evidence type="ECO:0000256" key="5">
    <source>
        <dbReference type="HAMAP-Rule" id="MF_03223"/>
    </source>
</evidence>
<proteinExistence type="inferred from homology"/>
<keyword evidence="8" id="KW-1185">Reference proteome</keyword>
<dbReference type="InterPro" id="IPR025784">
    <property type="entry name" value="EFM7"/>
</dbReference>
<evidence type="ECO:0000256" key="3">
    <source>
        <dbReference type="ARBA" id="ARBA00022679"/>
    </source>
</evidence>
<dbReference type="PROSITE" id="PS51560">
    <property type="entry name" value="SAM_MT_NNT1"/>
    <property type="match status" value="1"/>
</dbReference>
<dbReference type="EC" id="2.1.1.-" evidence="5"/>
<dbReference type="InterPro" id="IPR019410">
    <property type="entry name" value="Methyltransf_16"/>
</dbReference>
<reference evidence="7 8" key="1">
    <citation type="journal article" date="2018" name="Biotechnol. Biofuels">
        <title>Integrative visual omics of the white-rot fungus Polyporus brumalis exposes the biotechnological potential of its oxidative enzymes for delignifying raw plant biomass.</title>
        <authorList>
            <person name="Miyauchi S."/>
            <person name="Rancon A."/>
            <person name="Drula E."/>
            <person name="Hage H."/>
            <person name="Chaduli D."/>
            <person name="Favel A."/>
            <person name="Grisel S."/>
            <person name="Henrissat B."/>
            <person name="Herpoel-Gimbert I."/>
            <person name="Ruiz-Duenas F.J."/>
            <person name="Chevret D."/>
            <person name="Hainaut M."/>
            <person name="Lin J."/>
            <person name="Wang M."/>
            <person name="Pangilinan J."/>
            <person name="Lipzen A."/>
            <person name="Lesage-Meessen L."/>
            <person name="Navarro D."/>
            <person name="Riley R."/>
            <person name="Grigoriev I.V."/>
            <person name="Zhou S."/>
            <person name="Raouche S."/>
            <person name="Rosso M.N."/>
        </authorList>
    </citation>
    <scope>NUCLEOTIDE SEQUENCE [LARGE SCALE GENOMIC DNA]</scope>
    <source>
        <strain evidence="7 8">BRFM 1820</strain>
    </source>
</reference>
<dbReference type="STRING" id="139420.A0A371CKK8"/>
<dbReference type="Proteomes" id="UP000256964">
    <property type="component" value="Unassembled WGS sequence"/>
</dbReference>
<feature type="binding site" evidence="5">
    <location>
        <position position="172"/>
    </location>
    <ligand>
        <name>S-adenosyl-L-methionine</name>
        <dbReference type="ChEBI" id="CHEBI:59789"/>
    </ligand>
</feature>